<dbReference type="Proteomes" id="UP000054567">
    <property type="component" value="Unassembled WGS sequence"/>
</dbReference>
<evidence type="ECO:0000313" key="2">
    <source>
        <dbReference type="EMBL" id="KMM66997.1"/>
    </source>
</evidence>
<organism evidence="2 3">
    <name type="scientific">Coccidioides posadasii RMSCC 3488</name>
    <dbReference type="NCBI Taxonomy" id="454284"/>
    <lineage>
        <taxon>Eukaryota</taxon>
        <taxon>Fungi</taxon>
        <taxon>Dikarya</taxon>
        <taxon>Ascomycota</taxon>
        <taxon>Pezizomycotina</taxon>
        <taxon>Eurotiomycetes</taxon>
        <taxon>Eurotiomycetidae</taxon>
        <taxon>Onygenales</taxon>
        <taxon>Onygenaceae</taxon>
        <taxon>Coccidioides</taxon>
    </lineage>
</organism>
<gene>
    <name evidence="2" type="ORF">CPAG_03333</name>
</gene>
<dbReference type="EMBL" id="DS268110">
    <property type="protein sequence ID" value="KMM66997.1"/>
    <property type="molecule type" value="Genomic_DNA"/>
</dbReference>
<dbReference type="AlphaFoldDB" id="A0A0J6I6E8"/>
<feature type="compositionally biased region" description="Basic and acidic residues" evidence="1">
    <location>
        <begin position="69"/>
        <end position="80"/>
    </location>
</feature>
<accession>A0A0J6I6E8</accession>
<evidence type="ECO:0000256" key="1">
    <source>
        <dbReference type="SAM" id="MobiDB-lite"/>
    </source>
</evidence>
<dbReference type="VEuPathDB" id="FungiDB:CPAG_03333"/>
<sequence length="105" mass="11479">MGDSPTLFFSRAGVPASGSHDAALTAPCAVVCKLPSTQKRREFLKITAKLSGTFSRIGVQETILTSSGKEAETRFSRETETPVTHARRFEPDKQAVFWPSSASYR</sequence>
<proteinExistence type="predicted"/>
<feature type="region of interest" description="Disordered" evidence="1">
    <location>
        <begin position="68"/>
        <end position="88"/>
    </location>
</feature>
<evidence type="ECO:0000313" key="3">
    <source>
        <dbReference type="Proteomes" id="UP000054567"/>
    </source>
</evidence>
<reference evidence="2 3" key="1">
    <citation type="submission" date="2007-06" db="EMBL/GenBank/DDBJ databases">
        <title>The Genome Sequence of Coccidioides posadasii RMSCC_3488.</title>
        <authorList>
            <consortium name="Coccidioides Genome Resources Consortium"/>
            <consortium name="The Broad Institute Genome Sequencing Platform"/>
            <person name="Henn M.R."/>
            <person name="Sykes S."/>
            <person name="Young S."/>
            <person name="Jaffe D."/>
            <person name="Berlin A."/>
            <person name="Alvarez P."/>
            <person name="Butler J."/>
            <person name="Gnerre S."/>
            <person name="Grabherr M."/>
            <person name="Mauceli E."/>
            <person name="Brockman W."/>
            <person name="Kodira C."/>
            <person name="Alvarado L."/>
            <person name="Zeng Q."/>
            <person name="Crawford M."/>
            <person name="Antoine C."/>
            <person name="Devon K."/>
            <person name="Galgiani J."/>
            <person name="Orsborn K."/>
            <person name="Lewis M.L."/>
            <person name="Nusbaum C."/>
            <person name="Galagan J."/>
            <person name="Birren B."/>
        </authorList>
    </citation>
    <scope>NUCLEOTIDE SEQUENCE [LARGE SCALE GENOMIC DNA]</scope>
    <source>
        <strain evidence="2 3">RMSCC 3488</strain>
    </source>
</reference>
<name>A0A0J6I6E8_COCPO</name>
<reference evidence="3" key="2">
    <citation type="journal article" date="2009" name="Genome Res.">
        <title>Comparative genomic analyses of the human fungal pathogens Coccidioides and their relatives.</title>
        <authorList>
            <person name="Sharpton T.J."/>
            <person name="Stajich J.E."/>
            <person name="Rounsley S.D."/>
            <person name="Gardner M.J."/>
            <person name="Wortman J.R."/>
            <person name="Jordar V.S."/>
            <person name="Maiti R."/>
            <person name="Kodira C.D."/>
            <person name="Neafsey D.E."/>
            <person name="Zeng Q."/>
            <person name="Hung C.-Y."/>
            <person name="McMahan C."/>
            <person name="Muszewska A."/>
            <person name="Grynberg M."/>
            <person name="Mandel M.A."/>
            <person name="Kellner E.M."/>
            <person name="Barker B.M."/>
            <person name="Galgiani J.N."/>
            <person name="Orbach M.J."/>
            <person name="Kirkland T.N."/>
            <person name="Cole G.T."/>
            <person name="Henn M.R."/>
            <person name="Birren B.W."/>
            <person name="Taylor J.W."/>
        </authorList>
    </citation>
    <scope>NUCLEOTIDE SEQUENCE [LARGE SCALE GENOMIC DNA]</scope>
    <source>
        <strain evidence="3">RMSCC 3488</strain>
    </source>
</reference>
<protein>
    <submittedName>
        <fullName evidence="2">Uncharacterized protein</fullName>
    </submittedName>
</protein>
<reference evidence="3" key="3">
    <citation type="journal article" date="2010" name="Genome Res.">
        <title>Population genomic sequencing of Coccidioides fungi reveals recent hybridization and transposon control.</title>
        <authorList>
            <person name="Neafsey D.E."/>
            <person name="Barker B.M."/>
            <person name="Sharpton T.J."/>
            <person name="Stajich J.E."/>
            <person name="Park D.J."/>
            <person name="Whiston E."/>
            <person name="Hung C.-Y."/>
            <person name="McMahan C."/>
            <person name="White J."/>
            <person name="Sykes S."/>
            <person name="Heiman D."/>
            <person name="Young S."/>
            <person name="Zeng Q."/>
            <person name="Abouelleil A."/>
            <person name="Aftuck L."/>
            <person name="Bessette D."/>
            <person name="Brown A."/>
            <person name="FitzGerald M."/>
            <person name="Lui A."/>
            <person name="Macdonald J.P."/>
            <person name="Priest M."/>
            <person name="Orbach M.J."/>
            <person name="Galgiani J.N."/>
            <person name="Kirkland T.N."/>
            <person name="Cole G.T."/>
            <person name="Birren B.W."/>
            <person name="Henn M.R."/>
            <person name="Taylor J.W."/>
            <person name="Rounsley S.D."/>
        </authorList>
    </citation>
    <scope>NUCLEOTIDE SEQUENCE [LARGE SCALE GENOMIC DNA]</scope>
    <source>
        <strain evidence="3">RMSCC 3488</strain>
    </source>
</reference>